<reference evidence="2 3" key="1">
    <citation type="submission" date="2019-07" db="EMBL/GenBank/DDBJ databases">
        <title>Qingshengfaniella alkalisoli gen. nov., sp. nov., isolated from saline soil.</title>
        <authorList>
            <person name="Xu L."/>
            <person name="Huang X.-X."/>
            <person name="Sun J.-Q."/>
        </authorList>
    </citation>
    <scope>NUCLEOTIDE SEQUENCE [LARGE SCALE GENOMIC DNA]</scope>
    <source>
        <strain evidence="2 3">DSM 27279</strain>
    </source>
</reference>
<protein>
    <submittedName>
        <fullName evidence="2">Dabb family protein</fullName>
    </submittedName>
</protein>
<proteinExistence type="predicted"/>
<evidence type="ECO:0000259" key="1">
    <source>
        <dbReference type="PROSITE" id="PS51502"/>
    </source>
</evidence>
<name>A0A556AEB1_9BURK</name>
<dbReference type="AlphaFoldDB" id="A0A556AEB1"/>
<dbReference type="PROSITE" id="PS51502">
    <property type="entry name" value="S_R_A_B_BARREL"/>
    <property type="match status" value="1"/>
</dbReference>
<dbReference type="EMBL" id="VLTJ01000037">
    <property type="protein sequence ID" value="TSH91217.1"/>
    <property type="molecule type" value="Genomic_DNA"/>
</dbReference>
<organism evidence="2 3">
    <name type="scientific">Verticiella sediminum</name>
    <dbReference type="NCBI Taxonomy" id="1247510"/>
    <lineage>
        <taxon>Bacteria</taxon>
        <taxon>Pseudomonadati</taxon>
        <taxon>Pseudomonadota</taxon>
        <taxon>Betaproteobacteria</taxon>
        <taxon>Burkholderiales</taxon>
        <taxon>Alcaligenaceae</taxon>
        <taxon>Verticiella</taxon>
    </lineage>
</organism>
<dbReference type="PANTHER" id="PTHR37832:SF1">
    <property type="entry name" value="STRESS-RESPONSE A_B BARREL DOMAIN-CONTAINING PROTEIN"/>
    <property type="match status" value="1"/>
</dbReference>
<dbReference type="SMART" id="SM00886">
    <property type="entry name" value="Dabb"/>
    <property type="match status" value="1"/>
</dbReference>
<keyword evidence="3" id="KW-1185">Reference proteome</keyword>
<dbReference type="Gene3D" id="3.30.70.100">
    <property type="match status" value="1"/>
</dbReference>
<dbReference type="InterPro" id="IPR013097">
    <property type="entry name" value="Dabb"/>
</dbReference>
<dbReference type="OrthoDB" id="9808130at2"/>
<feature type="domain" description="Stress-response A/B barrel" evidence="1">
    <location>
        <begin position="3"/>
        <end position="98"/>
    </location>
</feature>
<dbReference type="Pfam" id="PF07876">
    <property type="entry name" value="Dabb"/>
    <property type="match status" value="1"/>
</dbReference>
<evidence type="ECO:0000313" key="2">
    <source>
        <dbReference type="EMBL" id="TSH91217.1"/>
    </source>
</evidence>
<evidence type="ECO:0000313" key="3">
    <source>
        <dbReference type="Proteomes" id="UP000318405"/>
    </source>
</evidence>
<dbReference type="Proteomes" id="UP000318405">
    <property type="component" value="Unassembled WGS sequence"/>
</dbReference>
<dbReference type="InterPro" id="IPR011008">
    <property type="entry name" value="Dimeric_a/b-barrel"/>
</dbReference>
<accession>A0A556AEB1</accession>
<sequence length="123" mass="13534">MAIKHIVMWNLRGESAREKASAIELLRSRFESLRGRIPGLLHLEVGVDSSGAAYACDVVLYSVFDSEESLASYATHPAHLQVRDELGNLRISRHQVDYVADAAPLHATASQGPNAHVRHHRSA</sequence>
<comment type="caution">
    <text evidence="2">The sequence shown here is derived from an EMBL/GenBank/DDBJ whole genome shotgun (WGS) entry which is preliminary data.</text>
</comment>
<gene>
    <name evidence="2" type="ORF">FOZ76_18900</name>
</gene>
<dbReference type="PANTHER" id="PTHR37832">
    <property type="entry name" value="BLL2683 PROTEIN"/>
    <property type="match status" value="1"/>
</dbReference>
<dbReference type="SUPFAM" id="SSF54909">
    <property type="entry name" value="Dimeric alpha+beta barrel"/>
    <property type="match status" value="1"/>
</dbReference>
<dbReference type="RefSeq" id="WP_143949842.1">
    <property type="nucleotide sequence ID" value="NZ_BAABMB010000008.1"/>
</dbReference>